<evidence type="ECO:0000259" key="5">
    <source>
        <dbReference type="PROSITE" id="PS50931"/>
    </source>
</evidence>
<feature type="domain" description="HTH lysR-type" evidence="5">
    <location>
        <begin position="2"/>
        <end position="59"/>
    </location>
</feature>
<dbReference type="OrthoDB" id="196624at2"/>
<keyword evidence="2" id="KW-0805">Transcription regulation</keyword>
<dbReference type="RefSeq" id="WP_073270732.1">
    <property type="nucleotide sequence ID" value="NZ_FQVA01000001.1"/>
</dbReference>
<dbReference type="Pfam" id="PF03466">
    <property type="entry name" value="LysR_substrate"/>
    <property type="match status" value="1"/>
</dbReference>
<dbReference type="Gene3D" id="1.10.10.10">
    <property type="entry name" value="Winged helix-like DNA-binding domain superfamily/Winged helix DNA-binding domain"/>
    <property type="match status" value="1"/>
</dbReference>
<dbReference type="PANTHER" id="PTHR30126:SF98">
    <property type="entry name" value="HTH-TYPE TRANSCRIPTIONAL ACTIVATOR BAUR"/>
    <property type="match status" value="1"/>
</dbReference>
<dbReference type="SUPFAM" id="SSF46785">
    <property type="entry name" value="Winged helix' DNA-binding domain"/>
    <property type="match status" value="1"/>
</dbReference>
<dbReference type="GO" id="GO:0003700">
    <property type="term" value="F:DNA-binding transcription factor activity"/>
    <property type="evidence" value="ECO:0007669"/>
    <property type="project" value="InterPro"/>
</dbReference>
<dbReference type="Pfam" id="PF00126">
    <property type="entry name" value="HTH_1"/>
    <property type="match status" value="1"/>
</dbReference>
<dbReference type="Gene3D" id="3.40.190.290">
    <property type="match status" value="1"/>
</dbReference>
<keyword evidence="3 6" id="KW-0238">DNA-binding</keyword>
<dbReference type="InterPro" id="IPR036388">
    <property type="entry name" value="WH-like_DNA-bd_sf"/>
</dbReference>
<evidence type="ECO:0000313" key="6">
    <source>
        <dbReference type="EMBL" id="SHE61920.1"/>
    </source>
</evidence>
<dbReference type="SUPFAM" id="SSF53850">
    <property type="entry name" value="Periplasmic binding protein-like II"/>
    <property type="match status" value="1"/>
</dbReference>
<dbReference type="InterPro" id="IPR005119">
    <property type="entry name" value="LysR_subst-bd"/>
</dbReference>
<keyword evidence="7" id="KW-1185">Reference proteome</keyword>
<gene>
    <name evidence="6" type="ORF">SAMN04487965_0283</name>
</gene>
<sequence length="300" mass="33473">MLTLKHLRHLDAIIQQGTIHGAAERLHLSQPALTRSLNTLEEALGVKLFDRSKSGMAPTGFCQQIAGRCRELLLDLDEIQREADLFRHIEFGDLHISVGRAIKELIVRNTLPEFVARYPGVSVTVSEGNHTELVDRIKRREADILLAGSVSYRSVEGLRHEPLRDIPLSIIVGPDHPLRGCAEVQFDQLAEYPLIAATSVSPSNPLLTAIDRATSKPAPQVLCGDHPTLKSILLRTNAWLPTPEIYFKKEIETGELCRLDLHHPAMKIELSVIELVGRSRSPAVEKFLDICRTYLESVEL</sequence>
<dbReference type="CDD" id="cd05466">
    <property type="entry name" value="PBP2_LTTR_substrate"/>
    <property type="match status" value="1"/>
</dbReference>
<dbReference type="InterPro" id="IPR036390">
    <property type="entry name" value="WH_DNA-bd_sf"/>
</dbReference>
<evidence type="ECO:0000256" key="4">
    <source>
        <dbReference type="ARBA" id="ARBA00023163"/>
    </source>
</evidence>
<dbReference type="Proteomes" id="UP000184170">
    <property type="component" value="Unassembled WGS sequence"/>
</dbReference>
<comment type="similarity">
    <text evidence="1">Belongs to the LysR transcriptional regulatory family.</text>
</comment>
<dbReference type="GO" id="GO:0000976">
    <property type="term" value="F:transcription cis-regulatory region binding"/>
    <property type="evidence" value="ECO:0007669"/>
    <property type="project" value="TreeGrafter"/>
</dbReference>
<organism evidence="6 7">
    <name type="scientific">Microbulbifer donghaiensis</name>
    <dbReference type="NCBI Taxonomy" id="494016"/>
    <lineage>
        <taxon>Bacteria</taxon>
        <taxon>Pseudomonadati</taxon>
        <taxon>Pseudomonadota</taxon>
        <taxon>Gammaproteobacteria</taxon>
        <taxon>Cellvibrionales</taxon>
        <taxon>Microbulbiferaceae</taxon>
        <taxon>Microbulbifer</taxon>
    </lineage>
</organism>
<name>A0A1M4UZ42_9GAMM</name>
<protein>
    <submittedName>
        <fullName evidence="6">DNA-binding transcriptional regulator, LysR family</fullName>
    </submittedName>
</protein>
<dbReference type="STRING" id="494016.SAMN04487965_0283"/>
<dbReference type="InterPro" id="IPR000847">
    <property type="entry name" value="LysR_HTH_N"/>
</dbReference>
<reference evidence="7" key="1">
    <citation type="submission" date="2016-11" db="EMBL/GenBank/DDBJ databases">
        <authorList>
            <person name="Varghese N."/>
            <person name="Submissions S."/>
        </authorList>
    </citation>
    <scope>NUCLEOTIDE SEQUENCE [LARGE SCALE GENOMIC DNA]</scope>
    <source>
        <strain evidence="7">CGMCC 1.7063</strain>
    </source>
</reference>
<dbReference type="PRINTS" id="PR00039">
    <property type="entry name" value="HTHLYSR"/>
</dbReference>
<evidence type="ECO:0000313" key="7">
    <source>
        <dbReference type="Proteomes" id="UP000184170"/>
    </source>
</evidence>
<keyword evidence="4" id="KW-0804">Transcription</keyword>
<dbReference type="PANTHER" id="PTHR30126">
    <property type="entry name" value="HTH-TYPE TRANSCRIPTIONAL REGULATOR"/>
    <property type="match status" value="1"/>
</dbReference>
<dbReference type="PROSITE" id="PS50931">
    <property type="entry name" value="HTH_LYSR"/>
    <property type="match status" value="1"/>
</dbReference>
<proteinExistence type="inferred from homology"/>
<dbReference type="EMBL" id="FQVA01000001">
    <property type="protein sequence ID" value="SHE61920.1"/>
    <property type="molecule type" value="Genomic_DNA"/>
</dbReference>
<evidence type="ECO:0000256" key="1">
    <source>
        <dbReference type="ARBA" id="ARBA00009437"/>
    </source>
</evidence>
<dbReference type="AlphaFoldDB" id="A0A1M4UZ42"/>
<evidence type="ECO:0000256" key="3">
    <source>
        <dbReference type="ARBA" id="ARBA00023125"/>
    </source>
</evidence>
<accession>A0A1M4UZ42</accession>
<evidence type="ECO:0000256" key="2">
    <source>
        <dbReference type="ARBA" id="ARBA00023015"/>
    </source>
</evidence>